<dbReference type="Proteomes" id="UP000050265">
    <property type="component" value="Unassembled WGS sequence"/>
</dbReference>
<sequence length="495" mass="56856">MPGYSVNYINILSLVQANTSLKPPMFNEYLTHHNIKIKPAEIEDLKGLVGGLYDLSDNANAFSAFYVGYQIPQIGKEFDLLRFGKNNVINTELKKTCSEEKIKDQLVRNRYYLSCVGRYVYCFTYVSDVATLYYLKDDNCLVKVDLSSLRDLLASQEINHEEVVDDLFNPSDYLVSPFNSTQKFLRDEYFLTHQQEEIRNRVLQYLAGPKMVRFISVIGSAGTGKTLLVYDISKQLTQMKKNNLIIHCGQLNEGQLELIRCGWDIIPIKNYLSYDLARYDLVVVDESQRVRPHQLKDIIAKVEASSGSCIFSYDKLQTLANWEETSDIDASINGIKNLVLHKLSEKIRTNKEIANFIRVLFNSKRNLPLSNTNNIKLSYFNSLEDAKCYLDSLDESGWEVLRFTPSQYGNEHHEKYCAIAKKTSHRVIGQEFDGVAIPIDQYFSYNAAGELYYKGAAYYNMTKMLFQNITRARKRLNVVIIGNEEVLSRCISVLR</sequence>
<accession>A0A0P9UF03</accession>
<proteinExistence type="predicted"/>
<dbReference type="Gene3D" id="3.40.50.300">
    <property type="entry name" value="P-loop containing nucleotide triphosphate hydrolases"/>
    <property type="match status" value="1"/>
</dbReference>
<dbReference type="SUPFAM" id="SSF52540">
    <property type="entry name" value="P-loop containing nucleoside triphosphate hydrolases"/>
    <property type="match status" value="1"/>
</dbReference>
<comment type="caution">
    <text evidence="1">The sequence shown here is derived from an EMBL/GenBank/DDBJ whole genome shotgun (WGS) entry which is preliminary data.</text>
</comment>
<dbReference type="AlphaFoldDB" id="A0A0P9UF03"/>
<evidence type="ECO:0000313" key="2">
    <source>
        <dbReference type="Proteomes" id="UP000050265"/>
    </source>
</evidence>
<organism evidence="1 2">
    <name type="scientific">Pseudomonas amygdali pv. lachrymans</name>
    <name type="common">Pseudomonas syringae pv. lachrymans</name>
    <dbReference type="NCBI Taxonomy" id="53707"/>
    <lineage>
        <taxon>Bacteria</taxon>
        <taxon>Pseudomonadati</taxon>
        <taxon>Pseudomonadota</taxon>
        <taxon>Gammaproteobacteria</taxon>
        <taxon>Pseudomonadales</taxon>
        <taxon>Pseudomonadaceae</taxon>
        <taxon>Pseudomonas</taxon>
        <taxon>Pseudomonas amygdali</taxon>
    </lineage>
</organism>
<dbReference type="EMBL" id="LJQP01000209">
    <property type="protein sequence ID" value="KPX69648.1"/>
    <property type="molecule type" value="Genomic_DNA"/>
</dbReference>
<protein>
    <submittedName>
        <fullName evidence="1">Phoh-like family protein</fullName>
    </submittedName>
</protein>
<reference evidence="1 2" key="1">
    <citation type="submission" date="2015-09" db="EMBL/GenBank/DDBJ databases">
        <title>Genome announcement of multiple Pseudomonas syringae strains.</title>
        <authorList>
            <person name="Thakur S."/>
            <person name="Wang P.W."/>
            <person name="Gong Y."/>
            <person name="Weir B.S."/>
            <person name="Guttman D.S."/>
        </authorList>
    </citation>
    <scope>NUCLEOTIDE SEQUENCE [LARGE SCALE GENOMIC DNA]</scope>
    <source>
        <strain evidence="1 2">ICMP3507</strain>
    </source>
</reference>
<dbReference type="PATRIC" id="fig|53707.9.peg.1497"/>
<name>A0A0P9UF03_PSEAV</name>
<dbReference type="InterPro" id="IPR027417">
    <property type="entry name" value="P-loop_NTPase"/>
</dbReference>
<evidence type="ECO:0000313" key="1">
    <source>
        <dbReference type="EMBL" id="KPX69648.1"/>
    </source>
</evidence>
<gene>
    <name evidence="1" type="ORF">ALO35_01036</name>
</gene>